<evidence type="ECO:0000256" key="1">
    <source>
        <dbReference type="SAM" id="Phobius"/>
    </source>
</evidence>
<feature type="transmembrane region" description="Helical" evidence="1">
    <location>
        <begin position="178"/>
        <end position="198"/>
    </location>
</feature>
<keyword evidence="1" id="KW-0812">Transmembrane</keyword>
<comment type="caution">
    <text evidence="3">The sequence shown here is derived from an EMBL/GenBank/DDBJ whole genome shotgun (WGS) entry which is preliminary data.</text>
</comment>
<feature type="signal peptide" evidence="2">
    <location>
        <begin position="1"/>
        <end position="23"/>
    </location>
</feature>
<evidence type="ECO:0000313" key="4">
    <source>
        <dbReference type="Proteomes" id="UP001314635"/>
    </source>
</evidence>
<sequence>MKSTLKPALLGLAIAGLPVTAFAHVGVGDTHGFMHGFGHPVSGIDHILATVAVGMFAAYLGGRALWLVPTTFVLMMGVGGVLGITGVPLLYVELGIAVSVIVLGLAVAMQWSLPTIAAMGLVGFFAIFHGHAHGAEMPVDASGFEYAMGFMLATALLHVVGIGIALGIGRIGARTSRVALRTSGSIIALAGIGILTSYL</sequence>
<organism evidence="3 4">
    <name type="scientific">Bradyrhizobium denitrificans</name>
    <dbReference type="NCBI Taxonomy" id="2734912"/>
    <lineage>
        <taxon>Bacteria</taxon>
        <taxon>Pseudomonadati</taxon>
        <taxon>Pseudomonadota</taxon>
        <taxon>Alphaproteobacteria</taxon>
        <taxon>Hyphomicrobiales</taxon>
        <taxon>Nitrobacteraceae</taxon>
        <taxon>Bradyrhizobium</taxon>
    </lineage>
</organism>
<keyword evidence="2" id="KW-0732">Signal</keyword>
<accession>A0ABS5GC67</accession>
<gene>
    <name evidence="3" type="ORF">JQ619_24525</name>
</gene>
<proteinExistence type="predicted"/>
<feature type="transmembrane region" description="Helical" evidence="1">
    <location>
        <begin position="90"/>
        <end position="109"/>
    </location>
</feature>
<dbReference type="EMBL" id="JAFCLK010000025">
    <property type="protein sequence ID" value="MBR1138935.1"/>
    <property type="molecule type" value="Genomic_DNA"/>
</dbReference>
<protein>
    <submittedName>
        <fullName evidence="3">HupE/UreJ family protein</fullName>
    </submittedName>
</protein>
<dbReference type="Proteomes" id="UP001314635">
    <property type="component" value="Unassembled WGS sequence"/>
</dbReference>
<dbReference type="Pfam" id="PF04955">
    <property type="entry name" value="HupE_UreJ"/>
    <property type="match status" value="1"/>
</dbReference>
<name>A0ABS5GC67_9BRAD</name>
<evidence type="ECO:0000313" key="3">
    <source>
        <dbReference type="EMBL" id="MBR1138935.1"/>
    </source>
</evidence>
<keyword evidence="4" id="KW-1185">Reference proteome</keyword>
<feature type="transmembrane region" description="Helical" evidence="1">
    <location>
        <begin position="39"/>
        <end position="58"/>
    </location>
</feature>
<reference evidence="4" key="1">
    <citation type="journal article" date="2021" name="ISME J.">
        <title>Evolutionary origin and ecological implication of a unique nif island in free-living Bradyrhizobium lineages.</title>
        <authorList>
            <person name="Tao J."/>
        </authorList>
    </citation>
    <scope>NUCLEOTIDE SEQUENCE [LARGE SCALE GENOMIC DNA]</scope>
    <source>
        <strain evidence="4">SZCCT0094</strain>
    </source>
</reference>
<keyword evidence="1" id="KW-0472">Membrane</keyword>
<evidence type="ECO:0000256" key="2">
    <source>
        <dbReference type="SAM" id="SignalP"/>
    </source>
</evidence>
<keyword evidence="1" id="KW-1133">Transmembrane helix</keyword>
<feature type="transmembrane region" description="Helical" evidence="1">
    <location>
        <begin position="65"/>
        <end position="84"/>
    </location>
</feature>
<feature type="chain" id="PRO_5045245975" evidence="2">
    <location>
        <begin position="24"/>
        <end position="199"/>
    </location>
</feature>
<dbReference type="InterPro" id="IPR007038">
    <property type="entry name" value="HupE_UreJ"/>
</dbReference>
<dbReference type="PIRSF" id="PIRSF016919">
    <property type="entry name" value="HupE_UreJ"/>
    <property type="match status" value="1"/>
</dbReference>
<feature type="transmembrane region" description="Helical" evidence="1">
    <location>
        <begin position="116"/>
        <end position="134"/>
    </location>
</feature>
<dbReference type="RefSeq" id="WP_024918878.1">
    <property type="nucleotide sequence ID" value="NZ_JAFCLK010000025.1"/>
</dbReference>
<feature type="transmembrane region" description="Helical" evidence="1">
    <location>
        <begin position="146"/>
        <end position="166"/>
    </location>
</feature>